<evidence type="ECO:0000313" key="4">
    <source>
        <dbReference type="Proteomes" id="UP001250214"/>
    </source>
</evidence>
<dbReference type="Proteomes" id="UP001250214">
    <property type="component" value="Unassembled WGS sequence"/>
</dbReference>
<dbReference type="NCBIfam" id="NF041681">
    <property type="entry name" value="HGxxPAAW"/>
    <property type="match status" value="1"/>
</dbReference>
<dbReference type="EMBL" id="JAVLVT010000001">
    <property type="protein sequence ID" value="MDS1269350.1"/>
    <property type="molecule type" value="Genomic_DNA"/>
</dbReference>
<evidence type="ECO:0000256" key="2">
    <source>
        <dbReference type="SAM" id="Phobius"/>
    </source>
</evidence>
<keyword evidence="4" id="KW-1185">Reference proteome</keyword>
<keyword evidence="2" id="KW-0472">Membrane</keyword>
<organism evidence="3 4">
    <name type="scientific">Lipingzhangella rawalii</name>
    <dbReference type="NCBI Taxonomy" id="2055835"/>
    <lineage>
        <taxon>Bacteria</taxon>
        <taxon>Bacillati</taxon>
        <taxon>Actinomycetota</taxon>
        <taxon>Actinomycetes</taxon>
        <taxon>Streptosporangiales</taxon>
        <taxon>Nocardiopsidaceae</taxon>
        <taxon>Lipingzhangella</taxon>
    </lineage>
</organism>
<feature type="region of interest" description="Disordered" evidence="1">
    <location>
        <begin position="64"/>
        <end position="107"/>
    </location>
</feature>
<proteinExistence type="predicted"/>
<feature type="compositionally biased region" description="Low complexity" evidence="1">
    <location>
        <begin position="73"/>
        <end position="88"/>
    </location>
</feature>
<keyword evidence="2" id="KW-1133">Transmembrane helix</keyword>
<sequence length="107" mass="10955">MAEAHHDDHGNTPAAWFLTVSWTVVWSAGAAMIILTEDVLVWSLVTLGVSVVCAVISGVMKKAGLGRKHPRVAPEASEPHSAPSSTAAGVSDEATESGAKPQPVAGS</sequence>
<protein>
    <submittedName>
        <fullName evidence="3">HGxxPAAW family protein</fullName>
    </submittedName>
</protein>
<comment type="caution">
    <text evidence="3">The sequence shown here is derived from an EMBL/GenBank/DDBJ whole genome shotgun (WGS) entry which is preliminary data.</text>
</comment>
<name>A0ABU2H224_9ACTN</name>
<evidence type="ECO:0000313" key="3">
    <source>
        <dbReference type="EMBL" id="MDS1269350.1"/>
    </source>
</evidence>
<feature type="transmembrane region" description="Helical" evidence="2">
    <location>
        <begin position="12"/>
        <end position="34"/>
    </location>
</feature>
<reference evidence="4" key="1">
    <citation type="submission" date="2023-07" db="EMBL/GenBank/DDBJ databases">
        <title>Novel species in the genus Lipingzhangella isolated from Sambhar Salt Lake.</title>
        <authorList>
            <person name="Jiya N."/>
            <person name="Kajale S."/>
            <person name="Sharma A."/>
        </authorList>
    </citation>
    <scope>NUCLEOTIDE SEQUENCE [LARGE SCALE GENOMIC DNA]</scope>
    <source>
        <strain evidence="4">LS1_29</strain>
    </source>
</reference>
<keyword evidence="2" id="KW-0812">Transmembrane</keyword>
<evidence type="ECO:0000256" key="1">
    <source>
        <dbReference type="SAM" id="MobiDB-lite"/>
    </source>
</evidence>
<accession>A0ABU2H224</accession>
<feature type="transmembrane region" description="Helical" evidence="2">
    <location>
        <begin position="40"/>
        <end position="60"/>
    </location>
</feature>
<dbReference type="RefSeq" id="WP_310910829.1">
    <property type="nucleotide sequence ID" value="NZ_JAVLVT010000001.1"/>
</dbReference>
<gene>
    <name evidence="3" type="ORF">RIF23_03465</name>
</gene>